<dbReference type="AlphaFoldDB" id="A0A158QYW8"/>
<feature type="region of interest" description="Disordered" evidence="1">
    <location>
        <begin position="102"/>
        <end position="124"/>
    </location>
</feature>
<keyword evidence="3" id="KW-1185">Reference proteome</keyword>
<dbReference type="STRING" id="27835.A0A158QYW8"/>
<evidence type="ECO:0000313" key="4">
    <source>
        <dbReference type="WBParaSite" id="NBR_0000912801-mRNA-1"/>
    </source>
</evidence>
<dbReference type="CDD" id="cd00037">
    <property type="entry name" value="CLECT"/>
    <property type="match status" value="1"/>
</dbReference>
<evidence type="ECO:0000313" key="2">
    <source>
        <dbReference type="EMBL" id="VDL72718.1"/>
    </source>
</evidence>
<sequence length="170" mass="19739">MADLRRFKSKISKACALVRSRDAEMEKLQRPFDFPTEKSQCEEFIRAKTADLNYLSRGITRGMQILDKYIKEAVEMIGNNINDQLDQYERRLKEIENELSRMEKEPKPGNITVERQPSTHSEAADFCRSKEGQLATIHSSEERTCIWGTVIGIRREQGIWAKSHICEEET</sequence>
<name>A0A158QYW8_NIPBR</name>
<gene>
    <name evidence="2" type="ORF">NBR_LOCUS9129</name>
</gene>
<dbReference type="EMBL" id="UYSL01020096">
    <property type="protein sequence ID" value="VDL72718.1"/>
    <property type="molecule type" value="Genomic_DNA"/>
</dbReference>
<reference evidence="4" key="1">
    <citation type="submission" date="2016-04" db="UniProtKB">
        <authorList>
            <consortium name="WormBaseParasite"/>
        </authorList>
    </citation>
    <scope>IDENTIFICATION</scope>
</reference>
<dbReference type="SUPFAM" id="SSF56436">
    <property type="entry name" value="C-type lectin-like"/>
    <property type="match status" value="1"/>
</dbReference>
<evidence type="ECO:0000256" key="1">
    <source>
        <dbReference type="SAM" id="MobiDB-lite"/>
    </source>
</evidence>
<dbReference type="InterPro" id="IPR016186">
    <property type="entry name" value="C-type_lectin-like/link_sf"/>
</dbReference>
<dbReference type="Gene3D" id="3.10.100.10">
    <property type="entry name" value="Mannose-Binding Protein A, subunit A"/>
    <property type="match status" value="1"/>
</dbReference>
<dbReference type="InterPro" id="IPR016187">
    <property type="entry name" value="CTDL_fold"/>
</dbReference>
<protein>
    <submittedName>
        <fullName evidence="4">BAR domain-containing protein</fullName>
    </submittedName>
</protein>
<evidence type="ECO:0000313" key="3">
    <source>
        <dbReference type="Proteomes" id="UP000271162"/>
    </source>
</evidence>
<organism evidence="4">
    <name type="scientific">Nippostrongylus brasiliensis</name>
    <name type="common">Rat hookworm</name>
    <dbReference type="NCBI Taxonomy" id="27835"/>
    <lineage>
        <taxon>Eukaryota</taxon>
        <taxon>Metazoa</taxon>
        <taxon>Ecdysozoa</taxon>
        <taxon>Nematoda</taxon>
        <taxon>Chromadorea</taxon>
        <taxon>Rhabditida</taxon>
        <taxon>Rhabditina</taxon>
        <taxon>Rhabditomorpha</taxon>
        <taxon>Strongyloidea</taxon>
        <taxon>Heligmosomidae</taxon>
        <taxon>Nippostrongylus</taxon>
    </lineage>
</organism>
<accession>A0A158QYW8</accession>
<proteinExistence type="predicted"/>
<reference evidence="2 3" key="2">
    <citation type="submission" date="2018-11" db="EMBL/GenBank/DDBJ databases">
        <authorList>
            <consortium name="Pathogen Informatics"/>
        </authorList>
    </citation>
    <scope>NUCLEOTIDE SEQUENCE [LARGE SCALE GENOMIC DNA]</scope>
</reference>
<dbReference type="Proteomes" id="UP000271162">
    <property type="component" value="Unassembled WGS sequence"/>
</dbReference>
<dbReference type="WBParaSite" id="NBR_0000912801-mRNA-1">
    <property type="protein sequence ID" value="NBR_0000912801-mRNA-1"/>
    <property type="gene ID" value="NBR_0000912801"/>
</dbReference>